<dbReference type="EMBL" id="BGZK01000605">
    <property type="protein sequence ID" value="GBP52552.1"/>
    <property type="molecule type" value="Genomic_DNA"/>
</dbReference>
<name>A0A4C1WPV3_EUMVA</name>
<comment type="caution">
    <text evidence="2">The sequence shown here is derived from an EMBL/GenBank/DDBJ whole genome shotgun (WGS) entry which is preliminary data.</text>
</comment>
<dbReference type="AlphaFoldDB" id="A0A4C1WPV3"/>
<feature type="compositionally biased region" description="Basic residues" evidence="1">
    <location>
        <begin position="57"/>
        <end position="68"/>
    </location>
</feature>
<feature type="region of interest" description="Disordered" evidence="1">
    <location>
        <begin position="55"/>
        <end position="75"/>
    </location>
</feature>
<evidence type="ECO:0000313" key="2">
    <source>
        <dbReference type="EMBL" id="GBP52552.1"/>
    </source>
</evidence>
<keyword evidence="3" id="KW-1185">Reference proteome</keyword>
<evidence type="ECO:0000313" key="3">
    <source>
        <dbReference type="Proteomes" id="UP000299102"/>
    </source>
</evidence>
<gene>
    <name evidence="2" type="ORF">EVAR_39075_1</name>
</gene>
<sequence length="110" mass="12565">MEITSVFSIHTKLERENRKCVSCSTRPDDVQPRNRYVSPLRRARARGHCSIAALAHAARRPPARRRRSGSMARDVIHFSAPKNPVARCDHTHINKHRTNYLTDASAELRV</sequence>
<protein>
    <submittedName>
        <fullName evidence="2">Uncharacterized protein</fullName>
    </submittedName>
</protein>
<accession>A0A4C1WPV3</accession>
<proteinExistence type="predicted"/>
<organism evidence="2 3">
    <name type="scientific">Eumeta variegata</name>
    <name type="common">Bagworm moth</name>
    <name type="synonym">Eumeta japonica</name>
    <dbReference type="NCBI Taxonomy" id="151549"/>
    <lineage>
        <taxon>Eukaryota</taxon>
        <taxon>Metazoa</taxon>
        <taxon>Ecdysozoa</taxon>
        <taxon>Arthropoda</taxon>
        <taxon>Hexapoda</taxon>
        <taxon>Insecta</taxon>
        <taxon>Pterygota</taxon>
        <taxon>Neoptera</taxon>
        <taxon>Endopterygota</taxon>
        <taxon>Lepidoptera</taxon>
        <taxon>Glossata</taxon>
        <taxon>Ditrysia</taxon>
        <taxon>Tineoidea</taxon>
        <taxon>Psychidae</taxon>
        <taxon>Oiketicinae</taxon>
        <taxon>Eumeta</taxon>
    </lineage>
</organism>
<evidence type="ECO:0000256" key="1">
    <source>
        <dbReference type="SAM" id="MobiDB-lite"/>
    </source>
</evidence>
<reference evidence="2 3" key="1">
    <citation type="journal article" date="2019" name="Commun. Biol.">
        <title>The bagworm genome reveals a unique fibroin gene that provides high tensile strength.</title>
        <authorList>
            <person name="Kono N."/>
            <person name="Nakamura H."/>
            <person name="Ohtoshi R."/>
            <person name="Tomita M."/>
            <person name="Numata K."/>
            <person name="Arakawa K."/>
        </authorList>
    </citation>
    <scope>NUCLEOTIDE SEQUENCE [LARGE SCALE GENOMIC DNA]</scope>
</reference>
<dbReference type="Proteomes" id="UP000299102">
    <property type="component" value="Unassembled WGS sequence"/>
</dbReference>